<dbReference type="EMBL" id="CP115450">
    <property type="protein sequence ID" value="WBP87747.1"/>
    <property type="molecule type" value="Genomic_DNA"/>
</dbReference>
<reference evidence="2" key="1">
    <citation type="submission" date="2022-12" db="EMBL/GenBank/DDBJ databases">
        <authorList>
            <person name="Mo P."/>
        </authorList>
    </citation>
    <scope>NUCLEOTIDE SEQUENCE [LARGE SCALE GENOMIC DNA]</scope>
    <source>
        <strain evidence="2">HUAS 3-15</strain>
    </source>
</reference>
<organism evidence="1 2">
    <name type="scientific">Kitasatospora cathayae</name>
    <dbReference type="NCBI Taxonomy" id="3004092"/>
    <lineage>
        <taxon>Bacteria</taxon>
        <taxon>Bacillati</taxon>
        <taxon>Actinomycetota</taxon>
        <taxon>Actinomycetes</taxon>
        <taxon>Kitasatosporales</taxon>
        <taxon>Streptomycetaceae</taxon>
        <taxon>Kitasatospora</taxon>
    </lineage>
</organism>
<dbReference type="RefSeq" id="WP_270145456.1">
    <property type="nucleotide sequence ID" value="NZ_CP115450.1"/>
</dbReference>
<evidence type="ECO:0000313" key="1">
    <source>
        <dbReference type="EMBL" id="WBP87747.1"/>
    </source>
</evidence>
<name>A0ABY7Q551_9ACTN</name>
<dbReference type="Proteomes" id="UP001212821">
    <property type="component" value="Chromosome"/>
</dbReference>
<sequence>MTRTGPLTAGATALLLLGGGLLGWHLYLDHTEYRPPAVALSHGECQGTLDDPGITALLGSTPRVFVDTGVRPATPDLKPGLVCTVQGQGQRLLFASVLSAGDANGTEDGEAAFGCTLNGKAEPYRARLRVDRNFPPTAIPDQEHRAELVTGFAKRAAEKLGCANGAESLTVK</sequence>
<gene>
    <name evidence="1" type="ORF">O1G21_19110</name>
</gene>
<accession>A0ABY7Q551</accession>
<proteinExistence type="predicted"/>
<keyword evidence="2" id="KW-1185">Reference proteome</keyword>
<evidence type="ECO:0000313" key="2">
    <source>
        <dbReference type="Proteomes" id="UP001212821"/>
    </source>
</evidence>
<evidence type="ECO:0008006" key="3">
    <source>
        <dbReference type="Google" id="ProtNLM"/>
    </source>
</evidence>
<protein>
    <recommendedName>
        <fullName evidence="3">DUF3558 domain-containing protein</fullName>
    </recommendedName>
</protein>